<dbReference type="OrthoDB" id="3060790at2759"/>
<proteinExistence type="predicted"/>
<keyword evidence="3" id="KW-1185">Reference proteome</keyword>
<evidence type="ECO:0000313" key="3">
    <source>
        <dbReference type="Proteomes" id="UP000799118"/>
    </source>
</evidence>
<gene>
    <name evidence="2" type="ORF">BT96DRAFT_1009406</name>
</gene>
<organism evidence="2 3">
    <name type="scientific">Gymnopus androsaceus JB14</name>
    <dbReference type="NCBI Taxonomy" id="1447944"/>
    <lineage>
        <taxon>Eukaryota</taxon>
        <taxon>Fungi</taxon>
        <taxon>Dikarya</taxon>
        <taxon>Basidiomycota</taxon>
        <taxon>Agaricomycotina</taxon>
        <taxon>Agaricomycetes</taxon>
        <taxon>Agaricomycetidae</taxon>
        <taxon>Agaricales</taxon>
        <taxon>Marasmiineae</taxon>
        <taxon>Omphalotaceae</taxon>
        <taxon>Gymnopus</taxon>
    </lineage>
</organism>
<feature type="region of interest" description="Disordered" evidence="1">
    <location>
        <begin position="95"/>
        <end position="115"/>
    </location>
</feature>
<protein>
    <submittedName>
        <fullName evidence="2">Uncharacterized protein</fullName>
    </submittedName>
</protein>
<evidence type="ECO:0000313" key="2">
    <source>
        <dbReference type="EMBL" id="KAE9383291.1"/>
    </source>
</evidence>
<name>A0A6A4GCZ3_9AGAR</name>
<dbReference type="AlphaFoldDB" id="A0A6A4GCZ3"/>
<dbReference type="EMBL" id="ML770582">
    <property type="protein sequence ID" value="KAE9383291.1"/>
    <property type="molecule type" value="Genomic_DNA"/>
</dbReference>
<dbReference type="Proteomes" id="UP000799118">
    <property type="component" value="Unassembled WGS sequence"/>
</dbReference>
<evidence type="ECO:0000256" key="1">
    <source>
        <dbReference type="SAM" id="MobiDB-lite"/>
    </source>
</evidence>
<accession>A0A6A4GCZ3</accession>
<feature type="compositionally biased region" description="Polar residues" evidence="1">
    <location>
        <begin position="16"/>
        <end position="47"/>
    </location>
</feature>
<sequence>MASLKLLLQEVNSCVPSLQPPTASSASTVALPSSLHSPIPAPSSSVAEPTGRKRNNGHKHDERATQERPSGNTLSHVLSHGAAIEVDLDAAQLDAAKGGSNGKSRNAEEIDRTFK</sequence>
<feature type="compositionally biased region" description="Polar residues" evidence="1">
    <location>
        <begin position="67"/>
        <end position="76"/>
    </location>
</feature>
<reference evidence="2" key="1">
    <citation type="journal article" date="2019" name="Environ. Microbiol.">
        <title>Fungal ecological strategies reflected in gene transcription - a case study of two litter decomposers.</title>
        <authorList>
            <person name="Barbi F."/>
            <person name="Kohler A."/>
            <person name="Barry K."/>
            <person name="Baskaran P."/>
            <person name="Daum C."/>
            <person name="Fauchery L."/>
            <person name="Ihrmark K."/>
            <person name="Kuo A."/>
            <person name="LaButti K."/>
            <person name="Lipzen A."/>
            <person name="Morin E."/>
            <person name="Grigoriev I.V."/>
            <person name="Henrissat B."/>
            <person name="Lindahl B."/>
            <person name="Martin F."/>
        </authorList>
    </citation>
    <scope>NUCLEOTIDE SEQUENCE</scope>
    <source>
        <strain evidence="2">JB14</strain>
    </source>
</reference>
<feature type="compositionally biased region" description="Basic and acidic residues" evidence="1">
    <location>
        <begin position="105"/>
        <end position="115"/>
    </location>
</feature>
<feature type="region of interest" description="Disordered" evidence="1">
    <location>
        <begin position="16"/>
        <end position="79"/>
    </location>
</feature>